<gene>
    <name evidence="1" type="ORF">SB48_HM08orf03295</name>
</gene>
<organism evidence="1 2">
    <name type="scientific">Heyndrickxia coagulans</name>
    <name type="common">Weizmannia coagulans</name>
    <dbReference type="NCBI Taxonomy" id="1398"/>
    <lineage>
        <taxon>Bacteria</taxon>
        <taxon>Bacillati</taxon>
        <taxon>Bacillota</taxon>
        <taxon>Bacilli</taxon>
        <taxon>Bacillales</taxon>
        <taxon>Bacillaceae</taxon>
        <taxon>Heyndrickxia</taxon>
    </lineage>
</organism>
<evidence type="ECO:0000313" key="2">
    <source>
        <dbReference type="Proteomes" id="UP000032024"/>
    </source>
</evidence>
<reference evidence="2" key="1">
    <citation type="submission" date="2015-01" db="EMBL/GenBank/DDBJ databases">
        <title>Comparative genome analysis of Bacillus coagulans HM-08, Clostridium butyricum HM-68, Bacillus subtilis HM-66 and Bacillus paralicheniformis BL-09.</title>
        <authorList>
            <person name="Zhang H."/>
        </authorList>
    </citation>
    <scope>NUCLEOTIDE SEQUENCE [LARGE SCALE GENOMIC DNA]</scope>
    <source>
        <strain evidence="2">HM-08</strain>
    </source>
</reference>
<proteinExistence type="predicted"/>
<keyword evidence="2" id="KW-1185">Reference proteome</keyword>
<dbReference type="AlphaFoldDB" id="A0AAN0WCD4"/>
<dbReference type="EMBL" id="CP010525">
    <property type="protein sequence ID" value="AJO22873.1"/>
    <property type="molecule type" value="Genomic_DNA"/>
</dbReference>
<dbReference type="GeneID" id="93259749"/>
<evidence type="ECO:0000313" key="1">
    <source>
        <dbReference type="EMBL" id="AJO22873.1"/>
    </source>
</evidence>
<protein>
    <submittedName>
        <fullName evidence="1">Thetical protein</fullName>
    </submittedName>
</protein>
<dbReference type="RefSeq" id="WP_035184764.1">
    <property type="nucleotide sequence ID" value="NZ_CP010525.1"/>
</dbReference>
<sequence>MRIEEAREEIKRIERFISLVESYRPQSFEQEAIKTYVLIESVNKTAAVLNEKGFRIGKRKVSGKDVSDIIRSKPDDELHQIAHDMFKYNKKKAGKRGWC</sequence>
<dbReference type="Proteomes" id="UP000032024">
    <property type="component" value="Chromosome"/>
</dbReference>
<accession>A0AAN0WCD4</accession>
<name>A0AAN0WCD4_HEYCO</name>